<evidence type="ECO:0000313" key="3">
    <source>
        <dbReference type="Proteomes" id="UP001642409"/>
    </source>
</evidence>
<gene>
    <name evidence="1" type="ORF">HINF_LOCUS10518</name>
    <name evidence="2" type="ORF">HINF_LOCUS52368</name>
</gene>
<dbReference type="EMBL" id="CAXDID020000261">
    <property type="protein sequence ID" value="CAL6066457.1"/>
    <property type="molecule type" value="Genomic_DNA"/>
</dbReference>
<organism evidence="1">
    <name type="scientific">Hexamita inflata</name>
    <dbReference type="NCBI Taxonomy" id="28002"/>
    <lineage>
        <taxon>Eukaryota</taxon>
        <taxon>Metamonada</taxon>
        <taxon>Diplomonadida</taxon>
        <taxon>Hexamitidae</taxon>
        <taxon>Hexamitinae</taxon>
        <taxon>Hexamita</taxon>
    </lineage>
</organism>
<dbReference type="Proteomes" id="UP001642409">
    <property type="component" value="Unassembled WGS sequence"/>
</dbReference>
<evidence type="ECO:0000313" key="1">
    <source>
        <dbReference type="EMBL" id="CAI9922873.1"/>
    </source>
</evidence>
<sequence>MKLIHWITESQQLHQTTSDNQGKLFNSLNEYRYNYAKSKRNDDIIQNTDRLYQLKQAKLRRKQAVWMLQVRKLQPKIHMRSHAAVISTQQLLNQLHEGYDKIGSCIEKLIDQKYKQTFEQAN</sequence>
<comment type="caution">
    <text evidence="1">The sequence shown here is derived from an EMBL/GenBank/DDBJ whole genome shotgun (WGS) entry which is preliminary data.</text>
</comment>
<dbReference type="EMBL" id="CATOUU010000264">
    <property type="protein sequence ID" value="CAI9922873.1"/>
    <property type="molecule type" value="Genomic_DNA"/>
</dbReference>
<protein>
    <submittedName>
        <fullName evidence="2">Hypothetical_protein</fullName>
    </submittedName>
</protein>
<dbReference type="AlphaFoldDB" id="A0AA86TV88"/>
<evidence type="ECO:0000313" key="2">
    <source>
        <dbReference type="EMBL" id="CAL6066457.1"/>
    </source>
</evidence>
<reference evidence="2 3" key="2">
    <citation type="submission" date="2024-07" db="EMBL/GenBank/DDBJ databases">
        <authorList>
            <person name="Akdeniz Z."/>
        </authorList>
    </citation>
    <scope>NUCLEOTIDE SEQUENCE [LARGE SCALE GENOMIC DNA]</scope>
</reference>
<name>A0AA86TV88_9EUKA</name>
<keyword evidence="3" id="KW-1185">Reference proteome</keyword>
<accession>A0AA86TV88</accession>
<proteinExistence type="predicted"/>
<reference evidence="1" key="1">
    <citation type="submission" date="2023-06" db="EMBL/GenBank/DDBJ databases">
        <authorList>
            <person name="Kurt Z."/>
        </authorList>
    </citation>
    <scope>NUCLEOTIDE SEQUENCE</scope>
</reference>